<protein>
    <submittedName>
        <fullName evidence="1">FluG domain-containing protein</fullName>
    </submittedName>
</protein>
<reference evidence="1" key="1">
    <citation type="submission" date="2021-03" db="EMBL/GenBank/DDBJ databases">
        <title>Evolutionary priming and transition to the ectomycorrhizal habit in an iconic lineage of mushroom-forming fungi: is preadaptation a requirement?</title>
        <authorList>
            <consortium name="DOE Joint Genome Institute"/>
            <person name="Looney B.P."/>
            <person name="Miyauchi S."/>
            <person name="Morin E."/>
            <person name="Drula E."/>
            <person name="Courty P.E."/>
            <person name="Chicoki N."/>
            <person name="Fauchery L."/>
            <person name="Kohler A."/>
            <person name="Kuo A."/>
            <person name="LaButti K."/>
            <person name="Pangilinan J."/>
            <person name="Lipzen A."/>
            <person name="Riley R."/>
            <person name="Andreopoulos W."/>
            <person name="He G."/>
            <person name="Johnson J."/>
            <person name="Barry K.W."/>
            <person name="Grigoriev I.V."/>
            <person name="Nagy L."/>
            <person name="Hibbett D."/>
            <person name="Henrissat B."/>
            <person name="Matheny P.B."/>
            <person name="Labbe J."/>
            <person name="Martin A.F."/>
        </authorList>
    </citation>
    <scope>NUCLEOTIDE SEQUENCE</scope>
    <source>
        <strain evidence="1">BPL698</strain>
    </source>
</reference>
<gene>
    <name evidence="1" type="ORF">F5148DRAFT_1273445</name>
</gene>
<keyword evidence="2" id="KW-1185">Reference proteome</keyword>
<organism evidence="1 2">
    <name type="scientific">Russula earlei</name>
    <dbReference type="NCBI Taxonomy" id="71964"/>
    <lineage>
        <taxon>Eukaryota</taxon>
        <taxon>Fungi</taxon>
        <taxon>Dikarya</taxon>
        <taxon>Basidiomycota</taxon>
        <taxon>Agaricomycotina</taxon>
        <taxon>Agaricomycetes</taxon>
        <taxon>Russulales</taxon>
        <taxon>Russulaceae</taxon>
        <taxon>Russula</taxon>
    </lineage>
</organism>
<sequence>MFNIAYDRRIFSSERQHLYYAACYLVLAYTGCRPAEIVDGEKPKPLDGSWDKLSGSETVTLPLEASPDDEVPDAHSRRIAKLFEFETVSRGCPKVLCYEDIKLQVVRHPETGRDTLTMSITFTHHKGCDNRPKPYRSDGAFESPTQTGVDAVFAASISGPVSYLPLRWKEEWLKRPVFRRCDGDLNSPLSYRTLHDYVGRQTLDMGYEMPIKPKDWRMNVGNEANRLAADTVRDQITRHNNHSNVFQDAYLTAHVMSDVQNAVLGEPHQTAVLNM</sequence>
<accession>A0ACC0UMB1</accession>
<evidence type="ECO:0000313" key="2">
    <source>
        <dbReference type="Proteomes" id="UP001207468"/>
    </source>
</evidence>
<dbReference type="EMBL" id="JAGFNK010000005">
    <property type="protein sequence ID" value="KAI9512816.1"/>
    <property type="molecule type" value="Genomic_DNA"/>
</dbReference>
<comment type="caution">
    <text evidence="1">The sequence shown here is derived from an EMBL/GenBank/DDBJ whole genome shotgun (WGS) entry which is preliminary data.</text>
</comment>
<evidence type="ECO:0000313" key="1">
    <source>
        <dbReference type="EMBL" id="KAI9512816.1"/>
    </source>
</evidence>
<name>A0ACC0UMB1_9AGAM</name>
<dbReference type="Proteomes" id="UP001207468">
    <property type="component" value="Unassembled WGS sequence"/>
</dbReference>
<proteinExistence type="predicted"/>